<dbReference type="GO" id="GO:0046873">
    <property type="term" value="F:metal ion transmembrane transporter activity"/>
    <property type="evidence" value="ECO:0007669"/>
    <property type="project" value="InterPro"/>
</dbReference>
<dbReference type="EMBL" id="MHVG01000006">
    <property type="protein sequence ID" value="OHA91095.1"/>
    <property type="molecule type" value="Genomic_DNA"/>
</dbReference>
<organism evidence="6 7">
    <name type="scientific">Candidatus Zambryskibacteria bacterium RIFCSPHIGHO2_01_FULL_44_22b</name>
    <dbReference type="NCBI Taxonomy" id="1802737"/>
    <lineage>
        <taxon>Bacteria</taxon>
        <taxon>Candidatus Zambryskiibacteriota</taxon>
    </lineage>
</organism>
<keyword evidence="4 5" id="KW-0472">Membrane</keyword>
<evidence type="ECO:0000256" key="5">
    <source>
        <dbReference type="SAM" id="Phobius"/>
    </source>
</evidence>
<dbReference type="PANTHER" id="PTHR16950">
    <property type="entry name" value="ZINC TRANSPORTER SLC39A7 HISTIDINE-RICH MEMBRANE PROTEIN KE4"/>
    <property type="match status" value="1"/>
</dbReference>
<reference evidence="6 7" key="1">
    <citation type="journal article" date="2016" name="Nat. Commun.">
        <title>Thousands of microbial genomes shed light on interconnected biogeochemical processes in an aquifer system.</title>
        <authorList>
            <person name="Anantharaman K."/>
            <person name="Brown C.T."/>
            <person name="Hug L.A."/>
            <person name="Sharon I."/>
            <person name="Castelle C.J."/>
            <person name="Probst A.J."/>
            <person name="Thomas B.C."/>
            <person name="Singh A."/>
            <person name="Wilkins M.J."/>
            <person name="Karaoz U."/>
            <person name="Brodie E.L."/>
            <person name="Williams K.H."/>
            <person name="Hubbard S.S."/>
            <person name="Banfield J.F."/>
        </authorList>
    </citation>
    <scope>NUCLEOTIDE SEQUENCE [LARGE SCALE GENOMIC DNA]</scope>
</reference>
<feature type="transmembrane region" description="Helical" evidence="5">
    <location>
        <begin position="232"/>
        <end position="252"/>
    </location>
</feature>
<dbReference type="AlphaFoldDB" id="A0A1G2T1E7"/>
<keyword evidence="2 5" id="KW-0812">Transmembrane</keyword>
<keyword evidence="3 5" id="KW-1133">Transmembrane helix</keyword>
<name>A0A1G2T1E7_9BACT</name>
<proteinExistence type="predicted"/>
<dbReference type="Proteomes" id="UP000178538">
    <property type="component" value="Unassembled WGS sequence"/>
</dbReference>
<evidence type="ECO:0000256" key="1">
    <source>
        <dbReference type="ARBA" id="ARBA00004141"/>
    </source>
</evidence>
<comment type="subcellular location">
    <subcellularLocation>
        <location evidence="1">Membrane</location>
        <topology evidence="1">Multi-pass membrane protein</topology>
    </subcellularLocation>
</comment>
<dbReference type="STRING" id="1802737.A2832_02515"/>
<dbReference type="GO" id="GO:0016020">
    <property type="term" value="C:membrane"/>
    <property type="evidence" value="ECO:0007669"/>
    <property type="project" value="UniProtKB-SubCell"/>
</dbReference>
<evidence type="ECO:0000313" key="7">
    <source>
        <dbReference type="Proteomes" id="UP000178538"/>
    </source>
</evidence>
<feature type="transmembrane region" description="Helical" evidence="5">
    <location>
        <begin position="6"/>
        <end position="27"/>
    </location>
</feature>
<feature type="transmembrane region" description="Helical" evidence="5">
    <location>
        <begin position="63"/>
        <end position="83"/>
    </location>
</feature>
<gene>
    <name evidence="6" type="ORF">A2832_02515</name>
</gene>
<evidence type="ECO:0008006" key="8">
    <source>
        <dbReference type="Google" id="ProtNLM"/>
    </source>
</evidence>
<sequence>MSIILYIFLAVALVSLFSLIGILTIFFREDRFNKALAFLIPLAVGALLGDAFFHLIPEAFSEIESSATASLLLSLGVLSFFFLEKILRWHHHHSILDKISDKYDTPTHLGHMVLASDAFHNFIDGVIIAASFLVSIPVGIATTIAVILHEIPQEVGDFGVLIYAGYKRTTAILYNFLSALTAVVGAALVLVLGSLPEGFIQGVLPFAAGVFIYIACSDLVPELHKQDEKKRLLPEILGIGLGILAMYLLLFLE</sequence>
<dbReference type="PANTHER" id="PTHR16950:SF16">
    <property type="entry name" value="ZINC TRANSPORTER ZIP13"/>
    <property type="match status" value="1"/>
</dbReference>
<dbReference type="Pfam" id="PF02535">
    <property type="entry name" value="Zip"/>
    <property type="match status" value="2"/>
</dbReference>
<evidence type="ECO:0000256" key="2">
    <source>
        <dbReference type="ARBA" id="ARBA00022692"/>
    </source>
</evidence>
<dbReference type="InterPro" id="IPR003689">
    <property type="entry name" value="ZIP"/>
</dbReference>
<evidence type="ECO:0000313" key="6">
    <source>
        <dbReference type="EMBL" id="OHA91095.1"/>
    </source>
</evidence>
<comment type="caution">
    <text evidence="6">The sequence shown here is derived from an EMBL/GenBank/DDBJ whole genome shotgun (WGS) entry which is preliminary data.</text>
</comment>
<evidence type="ECO:0000256" key="4">
    <source>
        <dbReference type="ARBA" id="ARBA00023136"/>
    </source>
</evidence>
<evidence type="ECO:0000256" key="3">
    <source>
        <dbReference type="ARBA" id="ARBA00022989"/>
    </source>
</evidence>
<protein>
    <recommendedName>
        <fullName evidence="8">ZIP family metal transporter</fullName>
    </recommendedName>
</protein>
<feature type="transmembrane region" description="Helical" evidence="5">
    <location>
        <begin position="172"/>
        <end position="193"/>
    </location>
</feature>
<accession>A0A1G2T1E7</accession>
<feature type="transmembrane region" description="Helical" evidence="5">
    <location>
        <begin position="36"/>
        <end position="57"/>
    </location>
</feature>
<feature type="transmembrane region" description="Helical" evidence="5">
    <location>
        <begin position="199"/>
        <end position="220"/>
    </location>
</feature>